<dbReference type="FunFam" id="1.10.10.10:FF:000001">
    <property type="entry name" value="LysR family transcriptional regulator"/>
    <property type="match status" value="1"/>
</dbReference>
<dbReference type="InterPro" id="IPR036388">
    <property type="entry name" value="WH-like_DNA-bd_sf"/>
</dbReference>
<evidence type="ECO:0000256" key="5">
    <source>
        <dbReference type="ARBA" id="ARBA00040885"/>
    </source>
</evidence>
<evidence type="ECO:0000313" key="8">
    <source>
        <dbReference type="EMBL" id="AKS32539.1"/>
    </source>
</evidence>
<dbReference type="InterPro" id="IPR036390">
    <property type="entry name" value="WH_DNA-bd_sf"/>
</dbReference>
<dbReference type="InterPro" id="IPR050950">
    <property type="entry name" value="HTH-type_LysR_regulators"/>
</dbReference>
<dbReference type="RefSeq" id="WP_049744964.1">
    <property type="nucleotide sequence ID" value="NZ_CP012150.1"/>
</dbReference>
<dbReference type="PRINTS" id="PR00039">
    <property type="entry name" value="HTHLYSR"/>
</dbReference>
<keyword evidence="3" id="KW-0238">DNA-binding</keyword>
<dbReference type="SUPFAM" id="SSF53850">
    <property type="entry name" value="Periplasmic binding protein-like II"/>
    <property type="match status" value="1"/>
</dbReference>
<dbReference type="InterPro" id="IPR005119">
    <property type="entry name" value="LysR_subst-bd"/>
</dbReference>
<dbReference type="SUPFAM" id="SSF46785">
    <property type="entry name" value="Winged helix' DNA-binding domain"/>
    <property type="match status" value="1"/>
</dbReference>
<dbReference type="Gene3D" id="3.40.190.290">
    <property type="match status" value="1"/>
</dbReference>
<evidence type="ECO:0000256" key="3">
    <source>
        <dbReference type="ARBA" id="ARBA00023125"/>
    </source>
</evidence>
<dbReference type="Gene3D" id="1.10.10.10">
    <property type="entry name" value="Winged helix-like DNA-binding domain superfamily/Winged helix DNA-binding domain"/>
    <property type="match status" value="1"/>
</dbReference>
<dbReference type="OrthoDB" id="3176554at2"/>
<dbReference type="STRING" id="134601.AFA91_12385"/>
<dbReference type="EMBL" id="CP012150">
    <property type="protein sequence ID" value="AKS32539.1"/>
    <property type="molecule type" value="Genomic_DNA"/>
</dbReference>
<evidence type="ECO:0000256" key="2">
    <source>
        <dbReference type="ARBA" id="ARBA00023015"/>
    </source>
</evidence>
<sequence>MTLNQLRAFLEAHRLGSFTAAADALAVAQASVSELVRRLEEELDAQLFVRGSRRLALTAAGQELLPYAEQAVHAADGGVHAVRSLGSLGGGTATFGMPRNADYYLLSSLVQTFHMRYPAVRVRLVGQNSAETAAAIQAGEIEAGMLILPIDDEDLTVRPLLRDEVFYVTADPARAAEPVTIQQFSEADLVLYDAHYGWKDPTRRQLAERAQLAGLRLEPMIEIEHVEAALKLAAGKVGDTIASGAVIDSDAFPAALYTAPFAEPLYDVIALAQHRARPLSNATREFARLAEDTIRELHIPSALSGPDEVAPLIARRGR</sequence>
<dbReference type="PANTHER" id="PTHR30419">
    <property type="entry name" value="HTH-TYPE TRANSCRIPTIONAL REGULATOR YBHD"/>
    <property type="match status" value="1"/>
</dbReference>
<evidence type="ECO:0000256" key="1">
    <source>
        <dbReference type="ARBA" id="ARBA00009437"/>
    </source>
</evidence>
<evidence type="ECO:0000256" key="4">
    <source>
        <dbReference type="ARBA" id="ARBA00023163"/>
    </source>
</evidence>
<accession>A0A0K0X589</accession>
<dbReference type="GO" id="GO:0005829">
    <property type="term" value="C:cytosol"/>
    <property type="evidence" value="ECO:0007669"/>
    <property type="project" value="TreeGrafter"/>
</dbReference>
<keyword evidence="2" id="KW-0805">Transcription regulation</keyword>
<dbReference type="InterPro" id="IPR000847">
    <property type="entry name" value="LysR_HTH_N"/>
</dbReference>
<keyword evidence="4" id="KW-0804">Transcription</keyword>
<dbReference type="AlphaFoldDB" id="A0A0K0X589"/>
<evidence type="ECO:0000259" key="7">
    <source>
        <dbReference type="PROSITE" id="PS50931"/>
    </source>
</evidence>
<dbReference type="GO" id="GO:0003700">
    <property type="term" value="F:DNA-binding transcription factor activity"/>
    <property type="evidence" value="ECO:0007669"/>
    <property type="project" value="InterPro"/>
</dbReference>
<dbReference type="PATRIC" id="fig|134601.6.peg.2572"/>
<comment type="similarity">
    <text evidence="1">Belongs to the LysR transcriptional regulatory family.</text>
</comment>
<feature type="domain" description="HTH lysR-type" evidence="7">
    <location>
        <begin position="1"/>
        <end position="58"/>
    </location>
</feature>
<organism evidence="8 9">
    <name type="scientific">Mycolicibacterium goodii</name>
    <name type="common">Mycobacterium goodii</name>
    <dbReference type="NCBI Taxonomy" id="134601"/>
    <lineage>
        <taxon>Bacteria</taxon>
        <taxon>Bacillati</taxon>
        <taxon>Actinomycetota</taxon>
        <taxon>Actinomycetes</taxon>
        <taxon>Mycobacteriales</taxon>
        <taxon>Mycobacteriaceae</taxon>
        <taxon>Mycolicibacterium</taxon>
    </lineage>
</organism>
<evidence type="ECO:0000256" key="6">
    <source>
        <dbReference type="ARBA" id="ARBA00056658"/>
    </source>
</evidence>
<protein>
    <recommendedName>
        <fullName evidence="5">Probable hydrogen peroxide-inducible genes activator</fullName>
    </recommendedName>
</protein>
<dbReference type="PANTHER" id="PTHR30419:SF30">
    <property type="entry name" value="LYSR FAMILY TRANSCRIPTIONAL REGULATOR"/>
    <property type="match status" value="1"/>
</dbReference>
<dbReference type="KEGG" id="mgo:AFA91_12385"/>
<dbReference type="GO" id="GO:0003677">
    <property type="term" value="F:DNA binding"/>
    <property type="evidence" value="ECO:0007669"/>
    <property type="project" value="UniProtKB-KW"/>
</dbReference>
<dbReference type="PROSITE" id="PS50931">
    <property type="entry name" value="HTH_LYSR"/>
    <property type="match status" value="1"/>
</dbReference>
<dbReference type="Pfam" id="PF03466">
    <property type="entry name" value="LysR_substrate"/>
    <property type="match status" value="1"/>
</dbReference>
<dbReference type="CDD" id="cd05466">
    <property type="entry name" value="PBP2_LTTR_substrate"/>
    <property type="match status" value="1"/>
</dbReference>
<dbReference type="Pfam" id="PF00126">
    <property type="entry name" value="HTH_1"/>
    <property type="match status" value="1"/>
</dbReference>
<gene>
    <name evidence="8" type="ORF">AFA91_12385</name>
</gene>
<comment type="function">
    <text evidence="6">Required for the induction the katG gene for catalase. Involved in the response to hydrogen peroxide.</text>
</comment>
<dbReference type="Proteomes" id="UP000062255">
    <property type="component" value="Chromosome"/>
</dbReference>
<name>A0A0K0X589_MYCGD</name>
<evidence type="ECO:0000313" key="9">
    <source>
        <dbReference type="Proteomes" id="UP000062255"/>
    </source>
</evidence>
<proteinExistence type="inferred from homology"/>
<reference evidence="8 9" key="1">
    <citation type="submission" date="2015-07" db="EMBL/GenBank/DDBJ databases">
        <title>Complete genome sequence of Mycobacterium goodii X7B, a facultative thermophilic biodesulfurizing bacterium.</title>
        <authorList>
            <person name="Yu B."/>
            <person name="Li F."/>
            <person name="Xu P."/>
        </authorList>
    </citation>
    <scope>NUCLEOTIDE SEQUENCE [LARGE SCALE GENOMIC DNA]</scope>
    <source>
        <strain evidence="8 9">X7B</strain>
    </source>
</reference>